<name>A0ACB8CJ00_DERSI</name>
<accession>A0ACB8CJ00</accession>
<reference evidence="1" key="1">
    <citation type="submission" date="2020-05" db="EMBL/GenBank/DDBJ databases">
        <title>Large-scale comparative analyses of tick genomes elucidate their genetic diversity and vector capacities.</title>
        <authorList>
            <person name="Jia N."/>
            <person name="Wang J."/>
            <person name="Shi W."/>
            <person name="Du L."/>
            <person name="Sun Y."/>
            <person name="Zhan W."/>
            <person name="Jiang J."/>
            <person name="Wang Q."/>
            <person name="Zhang B."/>
            <person name="Ji P."/>
            <person name="Sakyi L.B."/>
            <person name="Cui X."/>
            <person name="Yuan T."/>
            <person name="Jiang B."/>
            <person name="Yang W."/>
            <person name="Lam T.T.-Y."/>
            <person name="Chang Q."/>
            <person name="Ding S."/>
            <person name="Wang X."/>
            <person name="Zhu J."/>
            <person name="Ruan X."/>
            <person name="Zhao L."/>
            <person name="Wei J."/>
            <person name="Que T."/>
            <person name="Du C."/>
            <person name="Cheng J."/>
            <person name="Dai P."/>
            <person name="Han X."/>
            <person name="Huang E."/>
            <person name="Gao Y."/>
            <person name="Liu J."/>
            <person name="Shao H."/>
            <person name="Ye R."/>
            <person name="Li L."/>
            <person name="Wei W."/>
            <person name="Wang X."/>
            <person name="Wang C."/>
            <person name="Yang T."/>
            <person name="Huo Q."/>
            <person name="Li W."/>
            <person name="Guo W."/>
            <person name="Chen H."/>
            <person name="Zhou L."/>
            <person name="Ni X."/>
            <person name="Tian J."/>
            <person name="Zhou Y."/>
            <person name="Sheng Y."/>
            <person name="Liu T."/>
            <person name="Pan Y."/>
            <person name="Xia L."/>
            <person name="Li J."/>
            <person name="Zhao F."/>
            <person name="Cao W."/>
        </authorList>
    </citation>
    <scope>NUCLEOTIDE SEQUENCE</scope>
    <source>
        <strain evidence="1">Dsil-2018</strain>
    </source>
</reference>
<evidence type="ECO:0000313" key="1">
    <source>
        <dbReference type="EMBL" id="KAH7944824.1"/>
    </source>
</evidence>
<organism evidence="1 2">
    <name type="scientific">Dermacentor silvarum</name>
    <name type="common">Tick</name>
    <dbReference type="NCBI Taxonomy" id="543639"/>
    <lineage>
        <taxon>Eukaryota</taxon>
        <taxon>Metazoa</taxon>
        <taxon>Ecdysozoa</taxon>
        <taxon>Arthropoda</taxon>
        <taxon>Chelicerata</taxon>
        <taxon>Arachnida</taxon>
        <taxon>Acari</taxon>
        <taxon>Parasitiformes</taxon>
        <taxon>Ixodida</taxon>
        <taxon>Ixodoidea</taxon>
        <taxon>Ixodidae</taxon>
        <taxon>Rhipicephalinae</taxon>
        <taxon>Dermacentor</taxon>
    </lineage>
</organism>
<evidence type="ECO:0000313" key="2">
    <source>
        <dbReference type="Proteomes" id="UP000821865"/>
    </source>
</evidence>
<dbReference type="Proteomes" id="UP000821865">
    <property type="component" value="Chromosome 6"/>
</dbReference>
<gene>
    <name evidence="1" type="ORF">HPB49_000799</name>
</gene>
<proteinExistence type="predicted"/>
<dbReference type="EMBL" id="CM023475">
    <property type="protein sequence ID" value="KAH7944824.1"/>
    <property type="molecule type" value="Genomic_DNA"/>
</dbReference>
<sequence>MAWRWYALVRYAAPRCSFPVFRDTLWEPPLATWNHSVNVADRNGSRDEPHYDTTEPPFNDSPPQRFDPRPRNFRPRRIAATYDFQGEEPRYPQPMSSAEYLNPRPEVRPLPVCYFCGVPGHIARYCSRRRASNYGPSAPTMRPSGRTLRTQWPDDSTSGSHFREDRRTAQETYVGEARTRNRYRSLPPTVL</sequence>
<comment type="caution">
    <text evidence="1">The sequence shown here is derived from an EMBL/GenBank/DDBJ whole genome shotgun (WGS) entry which is preliminary data.</text>
</comment>
<protein>
    <submittedName>
        <fullName evidence="1">Uncharacterized protein</fullName>
    </submittedName>
</protein>
<keyword evidence="2" id="KW-1185">Reference proteome</keyword>